<evidence type="ECO:0000256" key="1">
    <source>
        <dbReference type="SAM" id="Coils"/>
    </source>
</evidence>
<dbReference type="Pfam" id="PF13650">
    <property type="entry name" value="Asp_protease_2"/>
    <property type="match status" value="1"/>
</dbReference>
<dbReference type="InterPro" id="IPR053134">
    <property type="entry name" value="RNA-dir_DNA_polymerase"/>
</dbReference>
<dbReference type="InterPro" id="IPR000477">
    <property type="entry name" value="RT_dom"/>
</dbReference>
<dbReference type="PANTHER" id="PTHR24559:SF444">
    <property type="entry name" value="REVERSE TRANSCRIPTASE DOMAIN-CONTAINING PROTEIN"/>
    <property type="match status" value="1"/>
</dbReference>
<sequence>METPVKKKVKIPVEHQVPPPYPQRLQKKNQDVQFDQFLEVLKQLHINIPLLEALEQMPNYVKFLKDILAKKRRLGEFEIVALTKEFSAILTGKLPQKMGDPGSFTIPVLIGGKNVGHALCDLGASINLMPLSVYQKLGIGEARPITVTLQLADRSITYLEGKIEDVLVQVDKFIFPADFIILDYEADKEIPIILGRPFLSTGRALIDVHNGELTIRVNDQQVTLSIFNSIKYPIDVEECSWLRIADDLMSDEIQTEELLNQLEDELTRIIKDRVQAPLQPSVVKAPKLELKVLPSHLKYAYLGEVETLPVFIAADLAEEKECRLIEMLRNHKKAIGWTLADIKGISPSYCMHKINLEEGCKNSIEHQRRLNPAMKEVVKKEIIKWLDAGIIYPIADGDCLSPVQCVPKKGGITVVPNDNNELIPTRTITGWHICMDYRKLNKATKKDHFPLPFIDQMLDSLVGQEYYYLLDGYNGYNQITIDPQDQQKTTFTCPYGTFSFRRMPFGLCNAPTTFQRCMMAIFLDLIETVVEVFMDDFSVFRKDFSEFLSNLEQVLRRCEDTNLVLNWEKCHFMVMEGIVLGHKVSKNGIEVDRAKIEELEKLPPPTSVRGIRNFLGHAGFYRKFIKDFSKISKPLCFLLENERMLQEFD</sequence>
<reference evidence="4" key="1">
    <citation type="submission" date="2025-08" db="UniProtKB">
        <authorList>
            <consortium name="RefSeq"/>
        </authorList>
    </citation>
    <scope>IDENTIFICATION</scope>
    <source>
        <strain evidence="4">OHB3-1</strain>
    </source>
</reference>
<dbReference type="PANTHER" id="PTHR24559">
    <property type="entry name" value="TRANSPOSON TY3-I GAG-POL POLYPROTEIN"/>
    <property type="match status" value="1"/>
</dbReference>
<keyword evidence="3" id="KW-1185">Reference proteome</keyword>
<dbReference type="SUPFAM" id="SSF56672">
    <property type="entry name" value="DNA/RNA polymerases"/>
    <property type="match status" value="1"/>
</dbReference>
<protein>
    <submittedName>
        <fullName evidence="4">Uncharacterized protein LOC111023818</fullName>
    </submittedName>
</protein>
<dbReference type="InterPro" id="IPR043502">
    <property type="entry name" value="DNA/RNA_pol_sf"/>
</dbReference>
<dbReference type="KEGG" id="mcha:111023818"/>
<dbReference type="Gene3D" id="2.40.70.10">
    <property type="entry name" value="Acid Proteases"/>
    <property type="match status" value="1"/>
</dbReference>
<feature type="domain" description="Reverse transcriptase" evidence="2">
    <location>
        <begin position="430"/>
        <end position="583"/>
    </location>
</feature>
<dbReference type="InterPro" id="IPR021109">
    <property type="entry name" value="Peptidase_aspartic_dom_sf"/>
</dbReference>
<proteinExistence type="predicted"/>
<dbReference type="CDD" id="cd00303">
    <property type="entry name" value="retropepsin_like"/>
    <property type="match status" value="1"/>
</dbReference>
<dbReference type="Pfam" id="PF00078">
    <property type="entry name" value="RVT_1"/>
    <property type="match status" value="1"/>
</dbReference>
<feature type="coiled-coil region" evidence="1">
    <location>
        <begin position="245"/>
        <end position="272"/>
    </location>
</feature>
<accession>A0A6J1DV77</accession>
<evidence type="ECO:0000313" key="3">
    <source>
        <dbReference type="Proteomes" id="UP000504603"/>
    </source>
</evidence>
<dbReference type="GeneID" id="111023818"/>
<name>A0A6J1DV77_MOMCH</name>
<gene>
    <name evidence="4" type="primary">LOC111023818</name>
</gene>
<dbReference type="CDD" id="cd01647">
    <property type="entry name" value="RT_LTR"/>
    <property type="match status" value="1"/>
</dbReference>
<dbReference type="RefSeq" id="XP_022156989.1">
    <property type="nucleotide sequence ID" value="XM_022301297.1"/>
</dbReference>
<dbReference type="OrthoDB" id="1929490at2759"/>
<organism evidence="3 4">
    <name type="scientific">Momordica charantia</name>
    <name type="common">Bitter gourd</name>
    <name type="synonym">Balsam pear</name>
    <dbReference type="NCBI Taxonomy" id="3673"/>
    <lineage>
        <taxon>Eukaryota</taxon>
        <taxon>Viridiplantae</taxon>
        <taxon>Streptophyta</taxon>
        <taxon>Embryophyta</taxon>
        <taxon>Tracheophyta</taxon>
        <taxon>Spermatophyta</taxon>
        <taxon>Magnoliopsida</taxon>
        <taxon>eudicotyledons</taxon>
        <taxon>Gunneridae</taxon>
        <taxon>Pentapetalae</taxon>
        <taxon>rosids</taxon>
        <taxon>fabids</taxon>
        <taxon>Cucurbitales</taxon>
        <taxon>Cucurbitaceae</taxon>
        <taxon>Momordiceae</taxon>
        <taxon>Momordica</taxon>
    </lineage>
</organism>
<keyword evidence="1" id="KW-0175">Coiled coil</keyword>
<evidence type="ECO:0000259" key="2">
    <source>
        <dbReference type="Pfam" id="PF00078"/>
    </source>
</evidence>
<evidence type="ECO:0000313" key="4">
    <source>
        <dbReference type="RefSeq" id="XP_022156989.1"/>
    </source>
</evidence>
<dbReference type="Proteomes" id="UP000504603">
    <property type="component" value="Unplaced"/>
</dbReference>
<dbReference type="Gene3D" id="3.30.70.270">
    <property type="match status" value="2"/>
</dbReference>
<dbReference type="Gene3D" id="3.10.10.10">
    <property type="entry name" value="HIV Type 1 Reverse Transcriptase, subunit A, domain 1"/>
    <property type="match status" value="1"/>
</dbReference>
<dbReference type="AlphaFoldDB" id="A0A6J1DV77"/>
<dbReference type="InterPro" id="IPR043128">
    <property type="entry name" value="Rev_trsase/Diguanyl_cyclase"/>
</dbReference>